<dbReference type="PANTHER" id="PTHR43289">
    <property type="entry name" value="MITOGEN-ACTIVATED PROTEIN KINASE KINASE KINASE 20-RELATED"/>
    <property type="match status" value="1"/>
</dbReference>
<dbReference type="EMBL" id="VYRZ01000003">
    <property type="protein sequence ID" value="KAA9085562.1"/>
    <property type="molecule type" value="Genomic_DNA"/>
</dbReference>
<dbReference type="InterPro" id="IPR000719">
    <property type="entry name" value="Prot_kinase_dom"/>
</dbReference>
<dbReference type="InterPro" id="IPR017441">
    <property type="entry name" value="Protein_kinase_ATP_BS"/>
</dbReference>
<dbReference type="GO" id="GO:0005524">
    <property type="term" value="F:ATP binding"/>
    <property type="evidence" value="ECO:0007669"/>
    <property type="project" value="UniProtKB-UniRule"/>
</dbReference>
<proteinExistence type="predicted"/>
<comment type="caution">
    <text evidence="10">The sequence shown here is derived from an EMBL/GenBank/DDBJ whole genome shotgun (WGS) entry which is preliminary data.</text>
</comment>
<evidence type="ECO:0000256" key="6">
    <source>
        <dbReference type="ARBA" id="ARBA00022840"/>
    </source>
</evidence>
<organism evidence="10 11">
    <name type="scientific">Microbacterium radiodurans</name>
    <dbReference type="NCBI Taxonomy" id="661398"/>
    <lineage>
        <taxon>Bacteria</taxon>
        <taxon>Bacillati</taxon>
        <taxon>Actinomycetota</taxon>
        <taxon>Actinomycetes</taxon>
        <taxon>Micrococcales</taxon>
        <taxon>Microbacteriaceae</taxon>
        <taxon>Microbacterium</taxon>
    </lineage>
</organism>
<dbReference type="PROSITE" id="PS00107">
    <property type="entry name" value="PROTEIN_KINASE_ATP"/>
    <property type="match status" value="1"/>
</dbReference>
<feature type="domain" description="Protein kinase" evidence="9">
    <location>
        <begin position="13"/>
        <end position="274"/>
    </location>
</feature>
<dbReference type="EC" id="2.7.11.1" evidence="1"/>
<dbReference type="SUPFAM" id="SSF56112">
    <property type="entry name" value="Protein kinase-like (PK-like)"/>
    <property type="match status" value="1"/>
</dbReference>
<evidence type="ECO:0000256" key="7">
    <source>
        <dbReference type="PROSITE-ProRule" id="PRU10141"/>
    </source>
</evidence>
<evidence type="ECO:0000259" key="9">
    <source>
        <dbReference type="PROSITE" id="PS50011"/>
    </source>
</evidence>
<keyword evidence="6 7" id="KW-0067">ATP-binding</keyword>
<keyword evidence="4 7" id="KW-0547">Nucleotide-binding</keyword>
<gene>
    <name evidence="10" type="ORF">F6B42_12495</name>
</gene>
<feature type="binding site" evidence="7">
    <location>
        <position position="42"/>
    </location>
    <ligand>
        <name>ATP</name>
        <dbReference type="ChEBI" id="CHEBI:30616"/>
    </ligand>
</feature>
<feature type="region of interest" description="Disordered" evidence="8">
    <location>
        <begin position="370"/>
        <end position="401"/>
    </location>
</feature>
<evidence type="ECO:0000256" key="5">
    <source>
        <dbReference type="ARBA" id="ARBA00022777"/>
    </source>
</evidence>
<dbReference type="GO" id="GO:0004674">
    <property type="term" value="F:protein serine/threonine kinase activity"/>
    <property type="evidence" value="ECO:0007669"/>
    <property type="project" value="UniProtKB-KW"/>
</dbReference>
<keyword evidence="11" id="KW-1185">Reference proteome</keyword>
<dbReference type="CDD" id="cd14014">
    <property type="entry name" value="STKc_PknB_like"/>
    <property type="match status" value="1"/>
</dbReference>
<dbReference type="AlphaFoldDB" id="A0A5J5IQ39"/>
<feature type="compositionally biased region" description="Gly residues" evidence="8">
    <location>
        <begin position="466"/>
        <end position="481"/>
    </location>
</feature>
<evidence type="ECO:0000256" key="2">
    <source>
        <dbReference type="ARBA" id="ARBA00022527"/>
    </source>
</evidence>
<dbReference type="PROSITE" id="PS00108">
    <property type="entry name" value="PROTEIN_KINASE_ST"/>
    <property type="match status" value="1"/>
</dbReference>
<feature type="compositionally biased region" description="Low complexity" evidence="8">
    <location>
        <begin position="370"/>
        <end position="388"/>
    </location>
</feature>
<evidence type="ECO:0000313" key="10">
    <source>
        <dbReference type="EMBL" id="KAA9085562.1"/>
    </source>
</evidence>
<feature type="region of interest" description="Disordered" evidence="8">
    <location>
        <begin position="417"/>
        <end position="481"/>
    </location>
</feature>
<dbReference type="InterPro" id="IPR008271">
    <property type="entry name" value="Ser/Thr_kinase_AS"/>
</dbReference>
<keyword evidence="3" id="KW-0808">Transferase</keyword>
<sequence>MGVVPGMLLVDRYRVLEPIGVGGMAQVFLAEDTALGRRVAVKVLRADGTDAAATERAAIETRSLASLNHHALVTLFDAHLAFEPRFLVMEHVAGRTLAARLTAGPLGLDELAALADQLADALHVVHDAGIVHRDVKPSNILLSRSRVPGVALRAKLADFGIAHLLGSDRVTSPSLIVGTAAYIAPELLHGAAPAPSSDIYALGLVLLEAATGERAFAGTEGNRGQLLARLTRDPDMPATLGRSWRQLLAAMTAREPGDRPSALEIVEAAAAAHLDPGAPDDTAHRAAHASLETAAWPITASAASGIDATAIEEITTATSTTAIVPRPAARTRREASRTRRRRALLRTGALSLAGAAAAVTAALLLTMPPATPTTGPLETPATTLETEPSVAPQPEPVSTEGGIVPAATVDEVTPAPVEQPATVSEPAPADDAPGSTGAANSGNPNAGPGNNSGNGSSGNPNAGSGSNSGNGNSGNSGNGNR</sequence>
<dbReference type="SMART" id="SM00220">
    <property type="entry name" value="S_TKc"/>
    <property type="match status" value="1"/>
</dbReference>
<evidence type="ECO:0000313" key="11">
    <source>
        <dbReference type="Proteomes" id="UP000327039"/>
    </source>
</evidence>
<feature type="compositionally biased region" description="Low complexity" evidence="8">
    <location>
        <begin position="437"/>
        <end position="449"/>
    </location>
</feature>
<name>A0A5J5IQ39_9MICO</name>
<dbReference type="PANTHER" id="PTHR43289:SF6">
    <property type="entry name" value="SERINE_THREONINE-PROTEIN KINASE NEKL-3"/>
    <property type="match status" value="1"/>
</dbReference>
<dbReference type="Gene3D" id="1.10.510.10">
    <property type="entry name" value="Transferase(Phosphotransferase) domain 1"/>
    <property type="match status" value="1"/>
</dbReference>
<dbReference type="InterPro" id="IPR011009">
    <property type="entry name" value="Kinase-like_dom_sf"/>
</dbReference>
<reference evidence="11" key="1">
    <citation type="submission" date="2019-09" db="EMBL/GenBank/DDBJ databases">
        <title>Mumia zhuanghuii sp. nov. isolated from the intestinal contents of plateau pika (Ochotona curzoniae) in the Qinghai-Tibet plateau of China.</title>
        <authorList>
            <person name="Tian Z."/>
        </authorList>
    </citation>
    <scope>NUCLEOTIDE SEQUENCE [LARGE SCALE GENOMIC DNA]</scope>
    <source>
        <strain evidence="11">DSM 25564</strain>
    </source>
</reference>
<dbReference type="Gene3D" id="3.30.200.20">
    <property type="entry name" value="Phosphorylase Kinase, domain 1"/>
    <property type="match status" value="1"/>
</dbReference>
<evidence type="ECO:0000256" key="1">
    <source>
        <dbReference type="ARBA" id="ARBA00012513"/>
    </source>
</evidence>
<dbReference type="PROSITE" id="PS50011">
    <property type="entry name" value="PROTEIN_KINASE_DOM"/>
    <property type="match status" value="1"/>
</dbReference>
<dbReference type="OrthoDB" id="9762169at2"/>
<evidence type="ECO:0000256" key="4">
    <source>
        <dbReference type="ARBA" id="ARBA00022741"/>
    </source>
</evidence>
<dbReference type="Proteomes" id="UP000327039">
    <property type="component" value="Unassembled WGS sequence"/>
</dbReference>
<keyword evidence="2" id="KW-0723">Serine/threonine-protein kinase</keyword>
<protein>
    <recommendedName>
        <fullName evidence="1">non-specific serine/threonine protein kinase</fullName>
        <ecNumber evidence="1">2.7.11.1</ecNumber>
    </recommendedName>
</protein>
<keyword evidence="5 10" id="KW-0418">Kinase</keyword>
<accession>A0A5J5IQ39</accession>
<dbReference type="Pfam" id="PF00069">
    <property type="entry name" value="Pkinase"/>
    <property type="match status" value="1"/>
</dbReference>
<evidence type="ECO:0000256" key="8">
    <source>
        <dbReference type="SAM" id="MobiDB-lite"/>
    </source>
</evidence>
<evidence type="ECO:0000256" key="3">
    <source>
        <dbReference type="ARBA" id="ARBA00022679"/>
    </source>
</evidence>